<reference evidence="2" key="1">
    <citation type="submission" date="2020-10" db="EMBL/GenBank/DDBJ databases">
        <authorList>
            <person name="Muller C M."/>
        </authorList>
    </citation>
    <scope>NUCLEOTIDE SEQUENCE</scope>
    <source>
        <strain evidence="2">THUN-12</strain>
    </source>
</reference>
<comment type="caution">
    <text evidence="2">The sequence shown here is derived from an EMBL/GenBank/DDBJ whole genome shotgun (WGS) entry which is preliminary data.</text>
</comment>
<sequence length="453" mass="51036">MDTALVTFMVQTPPSTQTVHLIGSWDNFKRRYHMERDSQRSRGQWRGCYRFQDIICDGNDRNKVKRSGGLKMGTRYYYYFELDGSEEYHDVSTPFTTSCPYLPGQPVNFLWVPTQMPSQRHRRASTSSVIQQSRQTINPADRFTSPHATTEIRSTIGRPHTSVLAWKRKKSSISTSAEFYKALWLSFSLRPGQMRLSVAGKSASRDLRGSTPNNRCTESQRALSSFNLLLTRPKTCRTKTMSSVLKEETQSNSSKHYSRIRVHQQTKEPSANASMSIPCPQNQPECPAPLSPTIQSPVFTTKIGNSIPRHERLNISSSPTSLVTAETLAWNSELRTCATMNSSYSPSESTFSFEGSSIVSDLNDDFLYTDTSEMTQPQLETSMRTVPSYSLPGKEYTQCKGSLVTQFTQSTDTEEFGLRPRSSKDICDNDEMTALEYLQIEAGYLTTLISGSA</sequence>
<gene>
    <name evidence="2" type="ORF">BGTH12_LOCUS4503</name>
</gene>
<dbReference type="PANTHER" id="PTHR40625:SF1">
    <property type="entry name" value="AMP-ACTIVATED PROTEIN KINASE GLYCOGEN-BINDING DOMAIN-CONTAINING PROTEIN"/>
    <property type="match status" value="1"/>
</dbReference>
<dbReference type="Proteomes" id="UP000683417">
    <property type="component" value="Unassembled WGS sequence"/>
</dbReference>
<accession>A0A9W4D899</accession>
<protein>
    <submittedName>
        <fullName evidence="2">BgTH12-02814</fullName>
    </submittedName>
</protein>
<proteinExistence type="predicted"/>
<dbReference type="AlphaFoldDB" id="A0A9W4D899"/>
<evidence type="ECO:0000313" key="3">
    <source>
        <dbReference type="Proteomes" id="UP000683417"/>
    </source>
</evidence>
<dbReference type="EMBL" id="CAJHIT010000007">
    <property type="protein sequence ID" value="CAD6503145.1"/>
    <property type="molecule type" value="Genomic_DNA"/>
</dbReference>
<evidence type="ECO:0000256" key="1">
    <source>
        <dbReference type="SAM" id="MobiDB-lite"/>
    </source>
</evidence>
<name>A0A9W4D899_BLUGR</name>
<evidence type="ECO:0000313" key="2">
    <source>
        <dbReference type="EMBL" id="CAD6503145.1"/>
    </source>
</evidence>
<dbReference type="PANTHER" id="PTHR40625">
    <property type="entry name" value="GTP-BINDING PROTEIN ESDC-RELATED"/>
    <property type="match status" value="1"/>
</dbReference>
<organism evidence="2 3">
    <name type="scientific">Blumeria graminis f. sp. triticale</name>
    <dbReference type="NCBI Taxonomy" id="1689686"/>
    <lineage>
        <taxon>Eukaryota</taxon>
        <taxon>Fungi</taxon>
        <taxon>Dikarya</taxon>
        <taxon>Ascomycota</taxon>
        <taxon>Pezizomycotina</taxon>
        <taxon>Leotiomycetes</taxon>
        <taxon>Erysiphales</taxon>
        <taxon>Erysiphaceae</taxon>
        <taxon>Blumeria</taxon>
    </lineage>
</organism>
<feature type="region of interest" description="Disordered" evidence="1">
    <location>
        <begin position="240"/>
        <end position="259"/>
    </location>
</feature>